<evidence type="ECO:0000256" key="3">
    <source>
        <dbReference type="ARBA" id="ARBA00022485"/>
    </source>
</evidence>
<comment type="function">
    <text evidence="14">Specifically methylates position 2 of adenine 2503 in 23S rRNA and position 2 of adenine 37 in tRNAs.</text>
</comment>
<dbReference type="GO" id="GO:0070475">
    <property type="term" value="P:rRNA base methylation"/>
    <property type="evidence" value="ECO:0007669"/>
    <property type="project" value="UniProtKB-UniRule"/>
</dbReference>
<keyword evidence="6 14" id="KW-0489">Methyltransferase</keyword>
<dbReference type="InterPro" id="IPR004383">
    <property type="entry name" value="rRNA_lsu_MTrfase_RlmN/Cfr"/>
</dbReference>
<dbReference type="PIRSF" id="PIRSF006004">
    <property type="entry name" value="CHP00048"/>
    <property type="match status" value="1"/>
</dbReference>
<sequence>MKTIQKKDILTLSSDELKLRLSELGFEKYRFKQIEDWLWKHAVRSFDEMTNLSLERRQLLEEHFTIHKLITDKIQRSSDGTIKFRFLLHDGQKIESVLIPVDDKNRFTVCVSSQAGCSLTCTFCATGRMGLIRQLTTAEIFDQYIEVNKIALETYGQALTNVVYMGMGEPLLNYKNVVQSVRRLISSSGPNLSFRRITISTAGIAKMIYKLADENIKLNLALSLHASNDEKRSEMMPINDSNNLYSLMGALKYFHQKTGNRISYEYIAFEHYNDYIEDAKNLVKLCSQFPVMVNIIEYNSVKGIDYIKSTSDRIDEFAKWVSARGIMITVRKSRGKDIDAACGQLANQN</sequence>
<feature type="active site" description="Proton acceptor" evidence="14">
    <location>
        <position position="95"/>
    </location>
</feature>
<evidence type="ECO:0000259" key="15">
    <source>
        <dbReference type="PROSITE" id="PS51918"/>
    </source>
</evidence>
<evidence type="ECO:0000256" key="11">
    <source>
        <dbReference type="ARBA" id="ARBA00023004"/>
    </source>
</evidence>
<dbReference type="NCBIfam" id="TIGR00048">
    <property type="entry name" value="rRNA_mod_RlmN"/>
    <property type="match status" value="1"/>
</dbReference>
<dbReference type="PANTHER" id="PTHR30544">
    <property type="entry name" value="23S RRNA METHYLTRANSFERASE"/>
    <property type="match status" value="1"/>
</dbReference>
<keyword evidence="5 14" id="KW-0698">rRNA processing</keyword>
<dbReference type="HAMAP" id="MF_01849">
    <property type="entry name" value="RNA_methyltr_RlmN"/>
    <property type="match status" value="1"/>
</dbReference>
<keyword evidence="11 14" id="KW-0408">Iron</keyword>
<protein>
    <recommendedName>
        <fullName evidence="14">Probable dual-specificity RNA methyltransferase RlmN</fullName>
        <ecNumber evidence="14">2.1.1.192</ecNumber>
    </recommendedName>
    <alternativeName>
        <fullName evidence="14">23S rRNA (adenine(2503)-C(2))-methyltransferase</fullName>
    </alternativeName>
    <alternativeName>
        <fullName evidence="14">23S rRNA m2A2503 methyltransferase</fullName>
    </alternativeName>
    <alternativeName>
        <fullName evidence="14">Ribosomal RNA large subunit methyltransferase N</fullName>
    </alternativeName>
    <alternativeName>
        <fullName evidence="14">tRNA (adenine(37)-C(2))-methyltransferase</fullName>
    </alternativeName>
    <alternativeName>
        <fullName evidence="14">tRNA m2A37 methyltransferase</fullName>
    </alternativeName>
</protein>
<dbReference type="InterPro" id="IPR007197">
    <property type="entry name" value="rSAM"/>
</dbReference>
<feature type="binding site" evidence="14">
    <location>
        <position position="117"/>
    </location>
    <ligand>
        <name>[4Fe-4S] cluster</name>
        <dbReference type="ChEBI" id="CHEBI:49883"/>
        <note>4Fe-4S-S-AdoMet</note>
    </ligand>
</feature>
<dbReference type="GO" id="GO:0000049">
    <property type="term" value="F:tRNA binding"/>
    <property type="evidence" value="ECO:0007669"/>
    <property type="project" value="UniProtKB-UniRule"/>
</dbReference>
<accession>A0A9D7XGC5</accession>
<keyword evidence="9 14" id="KW-0819">tRNA processing</keyword>
<evidence type="ECO:0000313" key="17">
    <source>
        <dbReference type="Proteomes" id="UP000808349"/>
    </source>
</evidence>
<dbReference type="Pfam" id="PF04055">
    <property type="entry name" value="Radical_SAM"/>
    <property type="match status" value="1"/>
</dbReference>
<feature type="active site" description="S-methylcysteine intermediate" evidence="14">
    <location>
        <position position="342"/>
    </location>
</feature>
<comment type="caution">
    <text evidence="16">The sequence shown here is derived from an EMBL/GenBank/DDBJ whole genome shotgun (WGS) entry which is preliminary data.</text>
</comment>
<evidence type="ECO:0000256" key="9">
    <source>
        <dbReference type="ARBA" id="ARBA00022694"/>
    </source>
</evidence>
<keyword evidence="7 14" id="KW-0808">Transferase</keyword>
<reference evidence="16 17" key="1">
    <citation type="submission" date="2020-10" db="EMBL/GenBank/DDBJ databases">
        <title>Connecting structure to function with the recovery of over 1000 high-quality activated sludge metagenome-assembled genomes encoding full-length rRNA genes using long-read sequencing.</title>
        <authorList>
            <person name="Singleton C.M."/>
            <person name="Petriglieri F."/>
            <person name="Kristensen J.M."/>
            <person name="Kirkegaard R.H."/>
            <person name="Michaelsen T.Y."/>
            <person name="Andersen M.H."/>
            <person name="Karst S.M."/>
            <person name="Dueholm M.S."/>
            <person name="Nielsen P.H."/>
            <person name="Albertsen M."/>
        </authorList>
    </citation>
    <scope>NUCLEOTIDE SEQUENCE [LARGE SCALE GENOMIC DNA]</scope>
    <source>
        <strain evidence="16">Ribe_18-Q3-R11-54_BAT3C.373</strain>
    </source>
</reference>
<evidence type="ECO:0000256" key="4">
    <source>
        <dbReference type="ARBA" id="ARBA00022490"/>
    </source>
</evidence>
<evidence type="ECO:0000256" key="2">
    <source>
        <dbReference type="ARBA" id="ARBA00007544"/>
    </source>
</evidence>
<dbReference type="GO" id="GO:0030488">
    <property type="term" value="P:tRNA methylation"/>
    <property type="evidence" value="ECO:0007669"/>
    <property type="project" value="UniProtKB-UniRule"/>
</dbReference>
<feature type="domain" description="Radical SAM core" evidence="15">
    <location>
        <begin position="103"/>
        <end position="337"/>
    </location>
</feature>
<dbReference type="EC" id="2.1.1.192" evidence="14"/>
<dbReference type="FunFam" id="3.20.20.70:FF:000014">
    <property type="entry name" value="Probable dual-specificity RNA methyltransferase RlmN"/>
    <property type="match status" value="1"/>
</dbReference>
<feature type="binding site" evidence="14">
    <location>
        <position position="299"/>
    </location>
    <ligand>
        <name>S-adenosyl-L-methionine</name>
        <dbReference type="ChEBI" id="CHEBI:59789"/>
    </ligand>
</feature>
<dbReference type="SFLD" id="SFLDF00275">
    <property type="entry name" value="adenosine_C2_methyltransferase"/>
    <property type="match status" value="1"/>
</dbReference>
<dbReference type="AlphaFoldDB" id="A0A9D7XGC5"/>
<comment type="catalytic activity">
    <reaction evidence="14">
        <text>adenosine(37) in tRNA + 2 reduced [2Fe-2S]-[ferredoxin] + 2 S-adenosyl-L-methionine = 2-methyladenosine(37) in tRNA + 5'-deoxyadenosine + L-methionine + 2 oxidized [2Fe-2S]-[ferredoxin] + S-adenosyl-L-homocysteine</text>
        <dbReference type="Rhea" id="RHEA:43332"/>
        <dbReference type="Rhea" id="RHEA-COMP:10000"/>
        <dbReference type="Rhea" id="RHEA-COMP:10001"/>
        <dbReference type="Rhea" id="RHEA-COMP:10162"/>
        <dbReference type="Rhea" id="RHEA-COMP:10485"/>
        <dbReference type="ChEBI" id="CHEBI:17319"/>
        <dbReference type="ChEBI" id="CHEBI:33737"/>
        <dbReference type="ChEBI" id="CHEBI:33738"/>
        <dbReference type="ChEBI" id="CHEBI:57844"/>
        <dbReference type="ChEBI" id="CHEBI:57856"/>
        <dbReference type="ChEBI" id="CHEBI:59789"/>
        <dbReference type="ChEBI" id="CHEBI:74411"/>
        <dbReference type="ChEBI" id="CHEBI:74497"/>
        <dbReference type="EC" id="2.1.1.192"/>
    </reaction>
</comment>
<dbReference type="PANTHER" id="PTHR30544:SF5">
    <property type="entry name" value="RADICAL SAM CORE DOMAIN-CONTAINING PROTEIN"/>
    <property type="match status" value="1"/>
</dbReference>
<feature type="binding site" evidence="14">
    <location>
        <begin position="168"/>
        <end position="169"/>
    </location>
    <ligand>
        <name>S-adenosyl-L-methionine</name>
        <dbReference type="ChEBI" id="CHEBI:59789"/>
    </ligand>
</feature>
<organism evidence="16 17">
    <name type="scientific">Candidatus Defluviibacterium haderslevense</name>
    <dbReference type="NCBI Taxonomy" id="2981993"/>
    <lineage>
        <taxon>Bacteria</taxon>
        <taxon>Pseudomonadati</taxon>
        <taxon>Bacteroidota</taxon>
        <taxon>Saprospiria</taxon>
        <taxon>Saprospirales</taxon>
        <taxon>Saprospiraceae</taxon>
        <taxon>Candidatus Defluviibacterium</taxon>
    </lineage>
</organism>
<evidence type="ECO:0000256" key="10">
    <source>
        <dbReference type="ARBA" id="ARBA00022723"/>
    </source>
</evidence>
<dbReference type="GO" id="GO:0070040">
    <property type="term" value="F:rRNA (adenine(2503)-C2-)-methyltransferase activity"/>
    <property type="evidence" value="ECO:0007669"/>
    <property type="project" value="UniProtKB-UniRule"/>
</dbReference>
<comment type="cofactor">
    <cofactor evidence="14">
        <name>[4Fe-4S] cluster</name>
        <dbReference type="ChEBI" id="CHEBI:49883"/>
    </cofactor>
    <text evidence="14">Binds 1 [4Fe-4S] cluster. The cluster is coordinated with 3 cysteines and an exchangeable S-adenosyl-L-methionine.</text>
</comment>
<evidence type="ECO:0000256" key="7">
    <source>
        <dbReference type="ARBA" id="ARBA00022679"/>
    </source>
</evidence>
<comment type="subcellular location">
    <subcellularLocation>
        <location evidence="1 14">Cytoplasm</location>
    </subcellularLocation>
</comment>
<dbReference type="Pfam" id="PF21016">
    <property type="entry name" value="RlmN_N"/>
    <property type="match status" value="1"/>
</dbReference>
<name>A0A9D7XGC5_9BACT</name>
<feature type="binding site" evidence="14">
    <location>
        <position position="200"/>
    </location>
    <ligand>
        <name>S-adenosyl-L-methionine</name>
        <dbReference type="ChEBI" id="CHEBI:59789"/>
    </ligand>
</feature>
<evidence type="ECO:0000256" key="8">
    <source>
        <dbReference type="ARBA" id="ARBA00022691"/>
    </source>
</evidence>
<dbReference type="Proteomes" id="UP000808349">
    <property type="component" value="Unassembled WGS sequence"/>
</dbReference>
<comment type="miscellaneous">
    <text evidence="14">Reaction proceeds by a ping-pong mechanism involving intermediate methylation of a conserved cysteine residue.</text>
</comment>
<dbReference type="InterPro" id="IPR048641">
    <property type="entry name" value="RlmN_N"/>
</dbReference>
<keyword evidence="4 14" id="KW-0963">Cytoplasm</keyword>
<evidence type="ECO:0000256" key="12">
    <source>
        <dbReference type="ARBA" id="ARBA00023014"/>
    </source>
</evidence>
<dbReference type="InterPro" id="IPR027492">
    <property type="entry name" value="RNA_MTrfase_RlmN"/>
</dbReference>
<dbReference type="InterPro" id="IPR058240">
    <property type="entry name" value="rSAM_sf"/>
</dbReference>
<dbReference type="SFLD" id="SFLDG01062">
    <property type="entry name" value="methyltransferase_(Class_A)"/>
    <property type="match status" value="1"/>
</dbReference>
<dbReference type="GO" id="GO:0051539">
    <property type="term" value="F:4 iron, 4 sulfur cluster binding"/>
    <property type="evidence" value="ECO:0007669"/>
    <property type="project" value="UniProtKB-UniRule"/>
</dbReference>
<evidence type="ECO:0000256" key="6">
    <source>
        <dbReference type="ARBA" id="ARBA00022603"/>
    </source>
</evidence>
<dbReference type="GO" id="GO:0019843">
    <property type="term" value="F:rRNA binding"/>
    <property type="evidence" value="ECO:0007669"/>
    <property type="project" value="UniProtKB-UniRule"/>
</dbReference>
<comment type="similarity">
    <text evidence="2 14">Belongs to the radical SAM superfamily. RlmN family.</text>
</comment>
<evidence type="ECO:0000256" key="1">
    <source>
        <dbReference type="ARBA" id="ARBA00004496"/>
    </source>
</evidence>
<keyword evidence="10 14" id="KW-0479">Metal-binding</keyword>
<evidence type="ECO:0000256" key="14">
    <source>
        <dbReference type="HAMAP-Rule" id="MF_01849"/>
    </source>
</evidence>
<comment type="catalytic activity">
    <reaction evidence="14">
        <text>adenosine(2503) in 23S rRNA + 2 reduced [2Fe-2S]-[ferredoxin] + 2 S-adenosyl-L-methionine = 2-methyladenosine(2503) in 23S rRNA + 5'-deoxyadenosine + L-methionine + 2 oxidized [2Fe-2S]-[ferredoxin] + S-adenosyl-L-homocysteine</text>
        <dbReference type="Rhea" id="RHEA:42916"/>
        <dbReference type="Rhea" id="RHEA-COMP:10000"/>
        <dbReference type="Rhea" id="RHEA-COMP:10001"/>
        <dbReference type="Rhea" id="RHEA-COMP:10152"/>
        <dbReference type="Rhea" id="RHEA-COMP:10282"/>
        <dbReference type="ChEBI" id="CHEBI:17319"/>
        <dbReference type="ChEBI" id="CHEBI:33737"/>
        <dbReference type="ChEBI" id="CHEBI:33738"/>
        <dbReference type="ChEBI" id="CHEBI:57844"/>
        <dbReference type="ChEBI" id="CHEBI:57856"/>
        <dbReference type="ChEBI" id="CHEBI:59789"/>
        <dbReference type="ChEBI" id="CHEBI:74411"/>
        <dbReference type="ChEBI" id="CHEBI:74497"/>
        <dbReference type="EC" id="2.1.1.192"/>
    </reaction>
</comment>
<dbReference type="InterPro" id="IPR013785">
    <property type="entry name" value="Aldolase_TIM"/>
</dbReference>
<dbReference type="GO" id="GO:0046872">
    <property type="term" value="F:metal ion binding"/>
    <property type="evidence" value="ECO:0007669"/>
    <property type="project" value="UniProtKB-KW"/>
</dbReference>
<proteinExistence type="inferred from homology"/>
<comment type="caution">
    <text evidence="14">Lacks conserved residue(s) required for the propagation of feature annotation.</text>
</comment>
<dbReference type="PROSITE" id="PS51918">
    <property type="entry name" value="RADICAL_SAM"/>
    <property type="match status" value="1"/>
</dbReference>
<keyword evidence="8 14" id="KW-0949">S-adenosyl-L-methionine</keyword>
<dbReference type="GO" id="GO:0005737">
    <property type="term" value="C:cytoplasm"/>
    <property type="evidence" value="ECO:0007669"/>
    <property type="project" value="UniProtKB-SubCell"/>
</dbReference>
<keyword evidence="3 14" id="KW-0004">4Fe-4S</keyword>
<evidence type="ECO:0000313" key="16">
    <source>
        <dbReference type="EMBL" id="MBK9716727.1"/>
    </source>
</evidence>
<feature type="binding site" evidence="14">
    <location>
        <position position="121"/>
    </location>
    <ligand>
        <name>[4Fe-4S] cluster</name>
        <dbReference type="ChEBI" id="CHEBI:49883"/>
        <note>4Fe-4S-S-AdoMet</note>
    </ligand>
</feature>
<dbReference type="Gene3D" id="3.20.20.70">
    <property type="entry name" value="Aldolase class I"/>
    <property type="match status" value="1"/>
</dbReference>
<feature type="binding site" evidence="14">
    <location>
        <position position="124"/>
    </location>
    <ligand>
        <name>[4Fe-4S] cluster</name>
        <dbReference type="ChEBI" id="CHEBI:49883"/>
        <note>4Fe-4S-S-AdoMet</note>
    </ligand>
</feature>
<gene>
    <name evidence="14 16" type="primary">rlmN</name>
    <name evidence="16" type="ORF">IPO85_04280</name>
</gene>
<dbReference type="GO" id="GO:0002935">
    <property type="term" value="F:tRNA (adenine(37)-C2)-methyltransferase activity"/>
    <property type="evidence" value="ECO:0007669"/>
    <property type="project" value="UniProtKB-UniRule"/>
</dbReference>
<dbReference type="Gene3D" id="1.10.150.530">
    <property type="match status" value="1"/>
</dbReference>
<dbReference type="SFLD" id="SFLDS00029">
    <property type="entry name" value="Radical_SAM"/>
    <property type="match status" value="1"/>
</dbReference>
<evidence type="ECO:0000256" key="13">
    <source>
        <dbReference type="ARBA" id="ARBA00023157"/>
    </source>
</evidence>
<dbReference type="EMBL" id="JADKFW010000004">
    <property type="protein sequence ID" value="MBK9716727.1"/>
    <property type="molecule type" value="Genomic_DNA"/>
</dbReference>
<keyword evidence="12 14" id="KW-0411">Iron-sulfur</keyword>
<feature type="binding site" evidence="14">
    <location>
        <begin position="223"/>
        <end position="225"/>
    </location>
    <ligand>
        <name>S-adenosyl-L-methionine</name>
        <dbReference type="ChEBI" id="CHEBI:59789"/>
    </ligand>
</feature>
<evidence type="ECO:0000256" key="5">
    <source>
        <dbReference type="ARBA" id="ARBA00022552"/>
    </source>
</evidence>
<dbReference type="InterPro" id="IPR040072">
    <property type="entry name" value="Methyltransferase_A"/>
</dbReference>
<dbReference type="SUPFAM" id="SSF102114">
    <property type="entry name" value="Radical SAM enzymes"/>
    <property type="match status" value="1"/>
</dbReference>
<keyword evidence="13 14" id="KW-1015">Disulfide bond</keyword>